<dbReference type="GO" id="GO:0000502">
    <property type="term" value="C:proteasome complex"/>
    <property type="evidence" value="ECO:0007669"/>
    <property type="project" value="UniProtKB-KW"/>
</dbReference>
<dbReference type="Pfam" id="PF16093">
    <property type="entry name" value="PAC4"/>
    <property type="match status" value="1"/>
</dbReference>
<proteinExistence type="predicted"/>
<protein>
    <submittedName>
        <fullName evidence="1">Proteasome assembly chaperone 4</fullName>
    </submittedName>
</protein>
<dbReference type="EMBL" id="CP039355">
    <property type="protein sequence ID" value="QCE13643.1"/>
    <property type="molecule type" value="Genomic_DNA"/>
</dbReference>
<dbReference type="GO" id="GO:0043248">
    <property type="term" value="P:proteasome assembly"/>
    <property type="evidence" value="ECO:0007669"/>
    <property type="project" value="InterPro"/>
</dbReference>
<accession>A0A4D6NIF7</accession>
<dbReference type="Proteomes" id="UP000501690">
    <property type="component" value="Linkage Group LG11"/>
</dbReference>
<dbReference type="InterPro" id="IPR032157">
    <property type="entry name" value="PAC4"/>
</dbReference>
<evidence type="ECO:0000313" key="2">
    <source>
        <dbReference type="Proteomes" id="UP000501690"/>
    </source>
</evidence>
<evidence type="ECO:0000313" key="1">
    <source>
        <dbReference type="EMBL" id="QCE13643.1"/>
    </source>
</evidence>
<dbReference type="PANTHER" id="PTHR33559">
    <property type="entry name" value="PROTEASOME ASSEMBLY CHAPERONE 4"/>
    <property type="match status" value="1"/>
</dbReference>
<keyword evidence="1" id="KW-0647">Proteasome</keyword>
<keyword evidence="2" id="KW-1185">Reference proteome</keyword>
<name>A0A4D6NIF7_VIGUN</name>
<gene>
    <name evidence="1" type="ORF">DEO72_LG11g638</name>
</gene>
<organism evidence="1 2">
    <name type="scientific">Vigna unguiculata</name>
    <name type="common">Cowpea</name>
    <dbReference type="NCBI Taxonomy" id="3917"/>
    <lineage>
        <taxon>Eukaryota</taxon>
        <taxon>Viridiplantae</taxon>
        <taxon>Streptophyta</taxon>
        <taxon>Embryophyta</taxon>
        <taxon>Tracheophyta</taxon>
        <taxon>Spermatophyta</taxon>
        <taxon>Magnoliopsida</taxon>
        <taxon>eudicotyledons</taxon>
        <taxon>Gunneridae</taxon>
        <taxon>Pentapetalae</taxon>
        <taxon>rosids</taxon>
        <taxon>fabids</taxon>
        <taxon>Fabales</taxon>
        <taxon>Fabaceae</taxon>
        <taxon>Papilionoideae</taxon>
        <taxon>50 kb inversion clade</taxon>
        <taxon>NPAAA clade</taxon>
        <taxon>indigoferoid/millettioid clade</taxon>
        <taxon>Phaseoleae</taxon>
        <taxon>Vigna</taxon>
    </lineage>
</organism>
<dbReference type="AlphaFoldDB" id="A0A4D6NIF7"/>
<dbReference type="PANTHER" id="PTHR33559:SF1">
    <property type="entry name" value="PROTEASOME ASSEMBLY CHAPERONE 4"/>
    <property type="match status" value="1"/>
</dbReference>
<reference evidence="1 2" key="1">
    <citation type="submission" date="2019-04" db="EMBL/GenBank/DDBJ databases">
        <title>An improved genome assembly and genetic linkage map for asparagus bean, Vigna unguiculata ssp. sesquipedialis.</title>
        <authorList>
            <person name="Xia Q."/>
            <person name="Zhang R."/>
            <person name="Dong Y."/>
        </authorList>
    </citation>
    <scope>NUCLEOTIDE SEQUENCE [LARGE SCALE GENOMIC DNA]</scope>
    <source>
        <tissue evidence="1">Leaf</tissue>
    </source>
</reference>
<sequence length="348" mass="38919">MDWGVNGIGNWEVAEESYHFGNNGGSVVAVLGCRRRWALVILSCAKTLAERYDLGCLRLRNQEIFGFCTLFVSFINLGFEWVDLVELDSKREREVRLPYDGGMLLRMPNLVGTWLCARYIERRSVVCWPNIEVDRRSVQLTGRLFAGPTSRSIVVWPSSQVASTFKVQGSKLKTVPNSEEEYFVGSETEERFCVIRMDCGGLEKGIEELKLKEEKGNLHVQEQAQGQLQITTFSELVNDVSLHFQIIRFPNQIYVWIGYNSAKLGHMYAAAPTRPNNSVSVTSILGGFSDNTGTGIAHRLVLKTGLNIILACSIPKNSPMLEIEAEKILIQKLISLGYTKSRSGGTSL</sequence>